<proteinExistence type="inferred from homology"/>
<name>A0A176QBP9_9MICO</name>
<evidence type="ECO:0000256" key="4">
    <source>
        <dbReference type="ARBA" id="ARBA00022475"/>
    </source>
</evidence>
<evidence type="ECO:0000256" key="3">
    <source>
        <dbReference type="ARBA" id="ARBA00022448"/>
    </source>
</evidence>
<evidence type="ECO:0000256" key="8">
    <source>
        <dbReference type="RuleBase" id="RU363041"/>
    </source>
</evidence>
<feature type="transmembrane region" description="Helical" evidence="8">
    <location>
        <begin position="43"/>
        <end position="61"/>
    </location>
</feature>
<dbReference type="PANTHER" id="PTHR30269:SF37">
    <property type="entry name" value="MEMBRANE TRANSPORTER PROTEIN"/>
    <property type="match status" value="1"/>
</dbReference>
<feature type="transmembrane region" description="Helical" evidence="8">
    <location>
        <begin position="94"/>
        <end position="111"/>
    </location>
</feature>
<feature type="transmembrane region" description="Helical" evidence="8">
    <location>
        <begin position="160"/>
        <end position="177"/>
    </location>
</feature>
<keyword evidence="5 8" id="KW-0812">Transmembrane</keyword>
<feature type="transmembrane region" description="Helical" evidence="8">
    <location>
        <begin position="218"/>
        <end position="236"/>
    </location>
</feature>
<sequence>MTATLLLGVVVLVGSFVQASLGFGIAVVAAPFVVLLEPELMPASLLVLGLVLPLLQLLSGPRDVDRRLLGWALGGRLALTPVGAWLVHVLPTRGIAVAVGLLVLVSTVLSIRTVETTARPSTALGAGAITGVSGTAASIGGPFLAIVLQHEDPVRIRSTLSAFFVVGSSASLLSLAVSGQVTREQMTTSAVWVPFVVAGMLLARPVQDRLPRTAMRHGVLALCVVSSVVVTGRALLT</sequence>
<keyword evidence="7 8" id="KW-0472">Membrane</keyword>
<comment type="subcellular location">
    <subcellularLocation>
        <location evidence="1 8">Cell membrane</location>
        <topology evidence="1 8">Multi-pass membrane protein</topology>
    </subcellularLocation>
</comment>
<comment type="similarity">
    <text evidence="2 8">Belongs to the 4-toluene sulfonate uptake permease (TSUP) (TC 2.A.102) family.</text>
</comment>
<feature type="transmembrane region" description="Helical" evidence="8">
    <location>
        <begin position="123"/>
        <end position="148"/>
    </location>
</feature>
<keyword evidence="10" id="KW-1185">Reference proteome</keyword>
<dbReference type="STRING" id="262209.AWH69_12080"/>
<dbReference type="EMBL" id="LQZG01000003">
    <property type="protein sequence ID" value="OAB87100.1"/>
    <property type="molecule type" value="Genomic_DNA"/>
</dbReference>
<dbReference type="InterPro" id="IPR052017">
    <property type="entry name" value="TSUP"/>
</dbReference>
<protein>
    <recommendedName>
        <fullName evidence="8">Probable membrane transporter protein</fullName>
    </recommendedName>
</protein>
<evidence type="ECO:0000313" key="10">
    <source>
        <dbReference type="Proteomes" id="UP000076976"/>
    </source>
</evidence>
<evidence type="ECO:0000256" key="1">
    <source>
        <dbReference type="ARBA" id="ARBA00004651"/>
    </source>
</evidence>
<evidence type="ECO:0000313" key="9">
    <source>
        <dbReference type="EMBL" id="OAB87100.1"/>
    </source>
</evidence>
<evidence type="ECO:0000256" key="6">
    <source>
        <dbReference type="ARBA" id="ARBA00022989"/>
    </source>
</evidence>
<organism evidence="9 10">
    <name type="scientific">Janibacter melonis</name>
    <dbReference type="NCBI Taxonomy" id="262209"/>
    <lineage>
        <taxon>Bacteria</taxon>
        <taxon>Bacillati</taxon>
        <taxon>Actinomycetota</taxon>
        <taxon>Actinomycetes</taxon>
        <taxon>Micrococcales</taxon>
        <taxon>Intrasporangiaceae</taxon>
        <taxon>Janibacter</taxon>
    </lineage>
</organism>
<feature type="transmembrane region" description="Helical" evidence="8">
    <location>
        <begin position="68"/>
        <end position="88"/>
    </location>
</feature>
<feature type="transmembrane region" description="Helical" evidence="8">
    <location>
        <begin position="189"/>
        <end position="206"/>
    </location>
</feature>
<dbReference type="GO" id="GO:0005886">
    <property type="term" value="C:plasma membrane"/>
    <property type="evidence" value="ECO:0007669"/>
    <property type="project" value="UniProtKB-SubCell"/>
</dbReference>
<dbReference type="AlphaFoldDB" id="A0A176QBP9"/>
<reference evidence="9 10" key="1">
    <citation type="submission" date="2016-01" db="EMBL/GenBank/DDBJ databases">
        <title>Janibacter melonis strain CD11_4 genome sequencing and assembly.</title>
        <authorList>
            <person name="Nair G.R."/>
            <person name="Kaur G."/>
            <person name="Chander A.M."/>
            <person name="Mayilraj S."/>
        </authorList>
    </citation>
    <scope>NUCLEOTIDE SEQUENCE [LARGE SCALE GENOMIC DNA]</scope>
    <source>
        <strain evidence="9 10">CD11-4</strain>
    </source>
</reference>
<dbReference type="Proteomes" id="UP000076976">
    <property type="component" value="Unassembled WGS sequence"/>
</dbReference>
<dbReference type="RefSeq" id="WP_068275887.1">
    <property type="nucleotide sequence ID" value="NZ_LQZG01000003.1"/>
</dbReference>
<accession>A0A176QBP9</accession>
<keyword evidence="4 8" id="KW-1003">Cell membrane</keyword>
<keyword evidence="3" id="KW-0813">Transport</keyword>
<dbReference type="PANTHER" id="PTHR30269">
    <property type="entry name" value="TRANSMEMBRANE PROTEIN YFCA"/>
    <property type="match status" value="1"/>
</dbReference>
<evidence type="ECO:0000256" key="7">
    <source>
        <dbReference type="ARBA" id="ARBA00023136"/>
    </source>
</evidence>
<comment type="caution">
    <text evidence="9">The sequence shown here is derived from an EMBL/GenBank/DDBJ whole genome shotgun (WGS) entry which is preliminary data.</text>
</comment>
<evidence type="ECO:0000256" key="2">
    <source>
        <dbReference type="ARBA" id="ARBA00009142"/>
    </source>
</evidence>
<keyword evidence="6 8" id="KW-1133">Transmembrane helix</keyword>
<dbReference type="Pfam" id="PF01925">
    <property type="entry name" value="TauE"/>
    <property type="match status" value="1"/>
</dbReference>
<evidence type="ECO:0000256" key="5">
    <source>
        <dbReference type="ARBA" id="ARBA00022692"/>
    </source>
</evidence>
<dbReference type="InterPro" id="IPR002781">
    <property type="entry name" value="TM_pro_TauE-like"/>
</dbReference>
<gene>
    <name evidence="9" type="ORF">AWH69_12080</name>
</gene>